<organism evidence="2">
    <name type="scientific">marine sediment metagenome</name>
    <dbReference type="NCBI Taxonomy" id="412755"/>
    <lineage>
        <taxon>unclassified sequences</taxon>
        <taxon>metagenomes</taxon>
        <taxon>ecological metagenomes</taxon>
    </lineage>
</organism>
<reference evidence="2" key="1">
    <citation type="journal article" date="2015" name="Nature">
        <title>Complex archaea that bridge the gap between prokaryotes and eukaryotes.</title>
        <authorList>
            <person name="Spang A."/>
            <person name="Saw J.H."/>
            <person name="Jorgensen S.L."/>
            <person name="Zaremba-Niedzwiedzka K."/>
            <person name="Martijn J."/>
            <person name="Lind A.E."/>
            <person name="van Eijk R."/>
            <person name="Schleper C."/>
            <person name="Guy L."/>
            <person name="Ettema T.J."/>
        </authorList>
    </citation>
    <scope>NUCLEOTIDE SEQUENCE</scope>
</reference>
<dbReference type="EMBL" id="LAZR01045688">
    <property type="protein sequence ID" value="KKK98278.1"/>
    <property type="molecule type" value="Genomic_DNA"/>
</dbReference>
<evidence type="ECO:0000313" key="2">
    <source>
        <dbReference type="EMBL" id="KKK98278.1"/>
    </source>
</evidence>
<evidence type="ECO:0000256" key="1">
    <source>
        <dbReference type="SAM" id="MobiDB-lite"/>
    </source>
</evidence>
<accession>A0A0F8ZWM6</accession>
<dbReference type="AlphaFoldDB" id="A0A0F8ZWM6"/>
<sequence>MALQWTWVTANPQSLIHLVSILNKRLKALEGKLGSIDRLLVGTGTFTDADTTPSVDGKRFWITANTSGTSVTTFDDGIVGQHITILFNDGNTTLVHGSTLNLASDTNLTGTSGDTRAFSTDDGTTWYETPQG</sequence>
<gene>
    <name evidence="2" type="ORF">LCGC14_2644350</name>
</gene>
<comment type="caution">
    <text evidence="2">The sequence shown here is derived from an EMBL/GenBank/DDBJ whole genome shotgun (WGS) entry which is preliminary data.</text>
</comment>
<feature type="region of interest" description="Disordered" evidence="1">
    <location>
        <begin position="111"/>
        <end position="132"/>
    </location>
</feature>
<proteinExistence type="predicted"/>
<name>A0A0F8ZWM6_9ZZZZ</name>
<protein>
    <submittedName>
        <fullName evidence="2">Uncharacterized protein</fullName>
    </submittedName>
</protein>